<dbReference type="Proteomes" id="UP001354989">
    <property type="component" value="Chromosome"/>
</dbReference>
<feature type="transmembrane region" description="Helical" evidence="7">
    <location>
        <begin position="329"/>
        <end position="347"/>
    </location>
</feature>
<keyword evidence="9" id="KW-1185">Reference proteome</keyword>
<dbReference type="PANTHER" id="PTHR33567">
    <property type="entry name" value="CHROMATE ION TRANSPORTER (EUROFUNG)"/>
    <property type="match status" value="1"/>
</dbReference>
<dbReference type="RefSeq" id="WP_338397458.1">
    <property type="nucleotide sequence ID" value="NZ_AP025292.1"/>
</dbReference>
<evidence type="ECO:0000256" key="4">
    <source>
        <dbReference type="ARBA" id="ARBA00022692"/>
    </source>
</evidence>
<name>A0ABM7VAU1_9BACT</name>
<dbReference type="EMBL" id="AP025292">
    <property type="protein sequence ID" value="BDC98027.1"/>
    <property type="molecule type" value="Genomic_DNA"/>
</dbReference>
<feature type="transmembrane region" description="Helical" evidence="7">
    <location>
        <begin position="78"/>
        <end position="104"/>
    </location>
</feature>
<comment type="subcellular location">
    <subcellularLocation>
        <location evidence="1">Cell membrane</location>
        <topology evidence="1">Multi-pass membrane protein</topology>
    </subcellularLocation>
</comment>
<proteinExistence type="inferred from homology"/>
<feature type="transmembrane region" description="Helical" evidence="7">
    <location>
        <begin position="143"/>
        <end position="172"/>
    </location>
</feature>
<evidence type="ECO:0000313" key="8">
    <source>
        <dbReference type="EMBL" id="BDC98027.1"/>
    </source>
</evidence>
<dbReference type="PANTHER" id="PTHR33567:SF3">
    <property type="entry name" value="CHROMATE ION TRANSPORTER (EUROFUNG)"/>
    <property type="match status" value="1"/>
</dbReference>
<dbReference type="InterPro" id="IPR003370">
    <property type="entry name" value="Chromate_transpt"/>
</dbReference>
<feature type="transmembrane region" description="Helical" evidence="7">
    <location>
        <begin position="224"/>
        <end position="243"/>
    </location>
</feature>
<keyword evidence="5 7" id="KW-1133">Transmembrane helix</keyword>
<dbReference type="Pfam" id="PF02417">
    <property type="entry name" value="Chromate_transp"/>
    <property type="match status" value="2"/>
</dbReference>
<keyword evidence="6 7" id="KW-0472">Membrane</keyword>
<feature type="transmembrane region" description="Helical" evidence="7">
    <location>
        <begin position="289"/>
        <end position="317"/>
    </location>
</feature>
<keyword evidence="4 7" id="KW-0812">Transmembrane</keyword>
<evidence type="ECO:0000256" key="5">
    <source>
        <dbReference type="ARBA" id="ARBA00022989"/>
    </source>
</evidence>
<dbReference type="NCBIfam" id="TIGR00937">
    <property type="entry name" value="2A51"/>
    <property type="match status" value="1"/>
</dbReference>
<dbReference type="PIRSF" id="PIRSF004810">
    <property type="entry name" value="ChrA"/>
    <property type="match status" value="1"/>
</dbReference>
<accession>A0ABM7VAU1</accession>
<reference evidence="8 9" key="1">
    <citation type="submission" date="2021-12" db="EMBL/GenBank/DDBJ databases">
        <title>Genome sequencing of bacteria with rrn-lacking chromosome and rrn-plasmid.</title>
        <authorList>
            <person name="Anda M."/>
            <person name="Iwasaki W."/>
        </authorList>
    </citation>
    <scope>NUCLEOTIDE SEQUENCE [LARGE SCALE GENOMIC DNA]</scope>
    <source>
        <strain evidence="8 9">NBRC 101262</strain>
    </source>
</reference>
<feature type="transmembrane region" description="Helical" evidence="7">
    <location>
        <begin position="353"/>
        <end position="370"/>
    </location>
</feature>
<sequence length="392" mass="42986">MNKGRRLIFLRDVLQLALTAFGGPHAHIALFLEVLIEKRKYLTEEELLELNALCQILPGPTSTQTITAIGFRLGGASLAYWTLLIWCIPAVCLMIILGLLMIYAEQYHISLEFTKYIAPLAVAFVAAAGLKIGHKVIKDTEGVLLMLLSAGLSLLAASPYLFPLILLAAGAFTSWRHHREQGEYERAPMQIHWGNFVLWIGVLIVAALLGYFTQSTVIRLFENFYRNGSLIFGGGQVLIPLLYTEFVEFKHYLSSQEFLTGYTMVQAIPGPVFSFCAYIGTLSLKEGGIIFAVVGGLTAAIGIFLPGTFLIFFVIRFWERLKHFAVVRASLKGIVAASTGFVAAAAIQLGTPIEWSLPFIATVLIGFALLMTNKVPAPIIVVLALIFGIFLG</sequence>
<evidence type="ECO:0000256" key="6">
    <source>
        <dbReference type="ARBA" id="ARBA00023136"/>
    </source>
</evidence>
<feature type="transmembrane region" description="Helical" evidence="7">
    <location>
        <begin position="12"/>
        <end position="32"/>
    </location>
</feature>
<protein>
    <submittedName>
        <fullName evidence="8">Chromate transporter</fullName>
    </submittedName>
</protein>
<keyword evidence="3" id="KW-1003">Cell membrane</keyword>
<comment type="similarity">
    <text evidence="2">Belongs to the chromate ion transporter (CHR) (TC 2.A.51) family.</text>
</comment>
<evidence type="ECO:0000256" key="3">
    <source>
        <dbReference type="ARBA" id="ARBA00022475"/>
    </source>
</evidence>
<dbReference type="InterPro" id="IPR014047">
    <property type="entry name" value="Chr_Tranpt_l_chain"/>
</dbReference>
<feature type="transmembrane region" description="Helical" evidence="7">
    <location>
        <begin position="116"/>
        <end position="137"/>
    </location>
</feature>
<feature type="transmembrane region" description="Helical" evidence="7">
    <location>
        <begin position="264"/>
        <end position="283"/>
    </location>
</feature>
<organism evidence="8 9">
    <name type="scientific">Persicobacter psychrovividus</name>
    <dbReference type="NCBI Taxonomy" id="387638"/>
    <lineage>
        <taxon>Bacteria</taxon>
        <taxon>Pseudomonadati</taxon>
        <taxon>Bacteroidota</taxon>
        <taxon>Cytophagia</taxon>
        <taxon>Cytophagales</taxon>
        <taxon>Persicobacteraceae</taxon>
        <taxon>Persicobacter</taxon>
    </lineage>
</organism>
<feature type="transmembrane region" description="Helical" evidence="7">
    <location>
        <begin position="193"/>
        <end position="212"/>
    </location>
</feature>
<evidence type="ECO:0000256" key="2">
    <source>
        <dbReference type="ARBA" id="ARBA00005262"/>
    </source>
</evidence>
<evidence type="ECO:0000256" key="1">
    <source>
        <dbReference type="ARBA" id="ARBA00004651"/>
    </source>
</evidence>
<evidence type="ECO:0000256" key="7">
    <source>
        <dbReference type="SAM" id="Phobius"/>
    </source>
</evidence>
<evidence type="ECO:0000313" key="9">
    <source>
        <dbReference type="Proteomes" id="UP001354989"/>
    </source>
</evidence>
<gene>
    <name evidence="8" type="ORF">PEPS_03080</name>
</gene>